<dbReference type="PROSITE" id="PS51093">
    <property type="entry name" value="PTS_EIIA_TYPE_1"/>
    <property type="match status" value="1"/>
</dbReference>
<dbReference type="EMBL" id="VLXZ01000005">
    <property type="protein sequence ID" value="TSB46580.1"/>
    <property type="molecule type" value="Genomic_DNA"/>
</dbReference>
<keyword evidence="2" id="KW-0813">Transport</keyword>
<dbReference type="PROSITE" id="PS00371">
    <property type="entry name" value="PTS_EIIA_TYPE_1_HIS"/>
    <property type="match status" value="1"/>
</dbReference>
<dbReference type="GO" id="GO:0005737">
    <property type="term" value="C:cytoplasm"/>
    <property type="evidence" value="ECO:0007669"/>
    <property type="project" value="UniProtKB-SubCell"/>
</dbReference>
<dbReference type="Pfam" id="PF00358">
    <property type="entry name" value="PTS_EIIA_1"/>
    <property type="match status" value="1"/>
</dbReference>
<evidence type="ECO:0000256" key="4">
    <source>
        <dbReference type="ARBA" id="ARBA00022679"/>
    </source>
</evidence>
<dbReference type="FunFam" id="2.70.70.10:FF:000001">
    <property type="entry name" value="PTS system glucose-specific IIA component"/>
    <property type="match status" value="1"/>
</dbReference>
<evidence type="ECO:0000259" key="7">
    <source>
        <dbReference type="PROSITE" id="PS51093"/>
    </source>
</evidence>
<evidence type="ECO:0000256" key="2">
    <source>
        <dbReference type="ARBA" id="ARBA00022448"/>
    </source>
</evidence>
<keyword evidence="4" id="KW-0808">Transferase</keyword>
<gene>
    <name evidence="8" type="ORF">FN960_09465</name>
</gene>
<dbReference type="GO" id="GO:0009401">
    <property type="term" value="P:phosphoenolpyruvate-dependent sugar phosphotransferase system"/>
    <property type="evidence" value="ECO:0007669"/>
    <property type="project" value="UniProtKB-KW"/>
</dbReference>
<reference evidence="8 9" key="1">
    <citation type="submission" date="2019-07" db="EMBL/GenBank/DDBJ databases">
        <authorList>
            <person name="Park Y.J."/>
            <person name="Jeong S.E."/>
            <person name="Jung H.S."/>
        </authorList>
    </citation>
    <scope>NUCLEOTIDE SEQUENCE [LARGE SCALE GENOMIC DNA]</scope>
    <source>
        <strain evidence="9">P16(2019)</strain>
    </source>
</reference>
<keyword evidence="3 8" id="KW-0762">Sugar transport</keyword>
<keyword evidence="6" id="KW-0418">Kinase</keyword>
<dbReference type="NCBIfam" id="TIGR00830">
    <property type="entry name" value="PTBA"/>
    <property type="match status" value="1"/>
</dbReference>
<accession>A0A553ZYQ0</accession>
<keyword evidence="5" id="KW-0598">Phosphotransferase system</keyword>
<dbReference type="InterPro" id="IPR001127">
    <property type="entry name" value="PTS_EIIA_1_perm"/>
</dbReference>
<dbReference type="InterPro" id="IPR050890">
    <property type="entry name" value="PTS_EIIA_component"/>
</dbReference>
<evidence type="ECO:0000256" key="6">
    <source>
        <dbReference type="ARBA" id="ARBA00022777"/>
    </source>
</evidence>
<evidence type="ECO:0000313" key="8">
    <source>
        <dbReference type="EMBL" id="TSB46580.1"/>
    </source>
</evidence>
<dbReference type="GO" id="GO:0016301">
    <property type="term" value="F:kinase activity"/>
    <property type="evidence" value="ECO:0007669"/>
    <property type="project" value="UniProtKB-KW"/>
</dbReference>
<dbReference type="InterPro" id="IPR011055">
    <property type="entry name" value="Dup_hybrid_motif"/>
</dbReference>
<feature type="domain" description="PTS EIIA type-1" evidence="7">
    <location>
        <begin position="38"/>
        <end position="142"/>
    </location>
</feature>
<evidence type="ECO:0000256" key="1">
    <source>
        <dbReference type="ARBA" id="ARBA00004496"/>
    </source>
</evidence>
<protein>
    <submittedName>
        <fullName evidence="8">PTS glucose transporter subunit IIA</fullName>
    </submittedName>
</protein>
<comment type="caution">
    <text evidence="8">The sequence shown here is derived from an EMBL/GenBank/DDBJ whole genome shotgun (WGS) entry which is preliminary data.</text>
</comment>
<organism evidence="8 9">
    <name type="scientific">Alkalicoccobacillus porphyridii</name>
    <dbReference type="NCBI Taxonomy" id="2597270"/>
    <lineage>
        <taxon>Bacteria</taxon>
        <taxon>Bacillati</taxon>
        <taxon>Bacillota</taxon>
        <taxon>Bacilli</taxon>
        <taxon>Bacillales</taxon>
        <taxon>Bacillaceae</taxon>
        <taxon>Alkalicoccobacillus</taxon>
    </lineage>
</organism>
<evidence type="ECO:0000256" key="3">
    <source>
        <dbReference type="ARBA" id="ARBA00022597"/>
    </source>
</evidence>
<keyword evidence="9" id="KW-1185">Reference proteome</keyword>
<comment type="subcellular location">
    <subcellularLocation>
        <location evidence="1">Cytoplasm</location>
    </subcellularLocation>
</comment>
<dbReference type="RefSeq" id="WP_143848475.1">
    <property type="nucleotide sequence ID" value="NZ_VLXZ01000005.1"/>
</dbReference>
<dbReference type="Proteomes" id="UP000318521">
    <property type="component" value="Unassembled WGS sequence"/>
</dbReference>
<dbReference type="PANTHER" id="PTHR45008">
    <property type="entry name" value="PTS SYSTEM GLUCOSE-SPECIFIC EIIA COMPONENT"/>
    <property type="match status" value="1"/>
</dbReference>
<evidence type="ECO:0000256" key="5">
    <source>
        <dbReference type="ARBA" id="ARBA00022683"/>
    </source>
</evidence>
<dbReference type="AlphaFoldDB" id="A0A553ZYQ0"/>
<dbReference type="OrthoDB" id="92465at2"/>
<proteinExistence type="predicted"/>
<dbReference type="Gene3D" id="2.70.70.10">
    <property type="entry name" value="Glucose Permease (Domain IIA)"/>
    <property type="match status" value="1"/>
</dbReference>
<evidence type="ECO:0000313" key="9">
    <source>
        <dbReference type="Proteomes" id="UP000318521"/>
    </source>
</evidence>
<dbReference type="SUPFAM" id="SSF51261">
    <property type="entry name" value="Duplicated hybrid motif"/>
    <property type="match status" value="1"/>
</dbReference>
<sequence length="171" mass="18251">MFKKLFGLDKKEEQSTPGEEAIVAAANGELVSIEDVPDPTFSQKMIGDGAAIKPIDGKVVSPVEGEILQVFPTKHAIGIRTAGGAEVLIHIGLETVNMDGEGFTAHVKEGDHVKIGDALVDYDLELVQEKAASTIIPIVITNHEELESVTVESAGELQAGITPHLTVKYKR</sequence>
<name>A0A553ZYQ0_9BACI</name>
<dbReference type="PANTHER" id="PTHR45008:SF1">
    <property type="entry name" value="PTS SYSTEM GLUCOSE-SPECIFIC EIIA COMPONENT"/>
    <property type="match status" value="1"/>
</dbReference>